<dbReference type="EMBL" id="JAAKZF010000043">
    <property type="protein sequence ID" value="NGO54090.1"/>
    <property type="molecule type" value="Genomic_DNA"/>
</dbReference>
<evidence type="ECO:0000313" key="2">
    <source>
        <dbReference type="EMBL" id="NGO54090.1"/>
    </source>
</evidence>
<proteinExistence type="predicted"/>
<reference evidence="2 3" key="1">
    <citation type="submission" date="2020-02" db="EMBL/GenBank/DDBJ databases">
        <title>Genome sequence of strain CCNWXJ40-4.</title>
        <authorList>
            <person name="Gao J."/>
            <person name="Sun J."/>
        </authorList>
    </citation>
    <scope>NUCLEOTIDE SEQUENCE [LARGE SCALE GENOMIC DNA]</scope>
    <source>
        <strain evidence="2 3">CCNWXJ 40-4</strain>
    </source>
</reference>
<dbReference type="AlphaFoldDB" id="A0A6G4WIZ3"/>
<feature type="region of interest" description="Disordered" evidence="1">
    <location>
        <begin position="1"/>
        <end position="52"/>
    </location>
</feature>
<evidence type="ECO:0000313" key="3">
    <source>
        <dbReference type="Proteomes" id="UP001642900"/>
    </source>
</evidence>
<gene>
    <name evidence="2" type="ORF">G6N73_23585</name>
</gene>
<sequence>MSDRKKPMPKKEQDHQPEEHNEVPDKPVPLGPGPSFEPDPDPSPDPPDLPGG</sequence>
<comment type="caution">
    <text evidence="2">The sequence shown here is derived from an EMBL/GenBank/DDBJ whole genome shotgun (WGS) entry which is preliminary data.</text>
</comment>
<keyword evidence="3" id="KW-1185">Reference proteome</keyword>
<name>A0A6G4WIZ3_9HYPH</name>
<dbReference type="RefSeq" id="WP_165032086.1">
    <property type="nucleotide sequence ID" value="NZ_JAAKZF010000043.1"/>
</dbReference>
<dbReference type="Proteomes" id="UP001642900">
    <property type="component" value="Unassembled WGS sequence"/>
</dbReference>
<protein>
    <submittedName>
        <fullName evidence="2">Uncharacterized protein</fullName>
    </submittedName>
</protein>
<feature type="compositionally biased region" description="Pro residues" evidence="1">
    <location>
        <begin position="26"/>
        <end position="52"/>
    </location>
</feature>
<accession>A0A6G4WIZ3</accession>
<organism evidence="2 3">
    <name type="scientific">Allomesorhizobium camelthorni</name>
    <dbReference type="NCBI Taxonomy" id="475069"/>
    <lineage>
        <taxon>Bacteria</taxon>
        <taxon>Pseudomonadati</taxon>
        <taxon>Pseudomonadota</taxon>
        <taxon>Alphaproteobacteria</taxon>
        <taxon>Hyphomicrobiales</taxon>
        <taxon>Phyllobacteriaceae</taxon>
        <taxon>Allomesorhizobium</taxon>
    </lineage>
</organism>
<feature type="compositionally biased region" description="Basic and acidic residues" evidence="1">
    <location>
        <begin position="1"/>
        <end position="25"/>
    </location>
</feature>
<evidence type="ECO:0000256" key="1">
    <source>
        <dbReference type="SAM" id="MobiDB-lite"/>
    </source>
</evidence>